<dbReference type="EMBL" id="LAZR01024402">
    <property type="protein sequence ID" value="KKL75261.1"/>
    <property type="molecule type" value="Genomic_DNA"/>
</dbReference>
<evidence type="ECO:0000313" key="1">
    <source>
        <dbReference type="EMBL" id="KKL75261.1"/>
    </source>
</evidence>
<proteinExistence type="predicted"/>
<feature type="non-terminal residue" evidence="1">
    <location>
        <position position="48"/>
    </location>
</feature>
<comment type="caution">
    <text evidence="1">The sequence shown here is derived from an EMBL/GenBank/DDBJ whole genome shotgun (WGS) entry which is preliminary data.</text>
</comment>
<organism evidence="1">
    <name type="scientific">marine sediment metagenome</name>
    <dbReference type="NCBI Taxonomy" id="412755"/>
    <lineage>
        <taxon>unclassified sequences</taxon>
        <taxon>metagenomes</taxon>
        <taxon>ecological metagenomes</taxon>
    </lineage>
</organism>
<dbReference type="AlphaFoldDB" id="A0A0F9F9Z7"/>
<gene>
    <name evidence="1" type="ORF">LCGC14_2056700</name>
</gene>
<sequence length="48" mass="5437">MVVRRILKSKSERVLAELELNPLPNTKEIENIAEKVGCTKRTVFAALK</sequence>
<evidence type="ECO:0008006" key="2">
    <source>
        <dbReference type="Google" id="ProtNLM"/>
    </source>
</evidence>
<accession>A0A0F9F9Z7</accession>
<protein>
    <recommendedName>
        <fullName evidence="2">Helix-turn-helix type 11 domain-containing protein</fullName>
    </recommendedName>
</protein>
<reference evidence="1" key="1">
    <citation type="journal article" date="2015" name="Nature">
        <title>Complex archaea that bridge the gap between prokaryotes and eukaryotes.</title>
        <authorList>
            <person name="Spang A."/>
            <person name="Saw J.H."/>
            <person name="Jorgensen S.L."/>
            <person name="Zaremba-Niedzwiedzka K."/>
            <person name="Martijn J."/>
            <person name="Lind A.E."/>
            <person name="van Eijk R."/>
            <person name="Schleper C."/>
            <person name="Guy L."/>
            <person name="Ettema T.J."/>
        </authorList>
    </citation>
    <scope>NUCLEOTIDE SEQUENCE</scope>
</reference>
<name>A0A0F9F9Z7_9ZZZZ</name>